<name>A0A084SZJ1_9BACT</name>
<sequence length="218" mass="23674">MKRIIVIGLGNFGSIIAERLHKLGHDVIAIDPRPDVIDAFGHRVSRAVVADATKREVLEQVGARGADAAVISTGENLAASILALLAVRDVGIQSIYVKVRSDDHARIADALGATESVFPERETALGLASRLTSGRLLQYVQLGNQFGIQEMPVPDRWHGKTLRELSLPQRYRVHVVAIHDVLQDSMIPVPDPDRPLTPSDALLVAGDPEALERVADLR</sequence>
<dbReference type="Pfam" id="PF02254">
    <property type="entry name" value="TrkA_N"/>
    <property type="match status" value="1"/>
</dbReference>
<protein>
    <submittedName>
        <fullName evidence="3">Potassium transporter TrkA</fullName>
    </submittedName>
</protein>
<dbReference type="GO" id="GO:0008324">
    <property type="term" value="F:monoatomic cation transmembrane transporter activity"/>
    <property type="evidence" value="ECO:0007669"/>
    <property type="project" value="InterPro"/>
</dbReference>
<feature type="domain" description="RCK N-terminal" evidence="1">
    <location>
        <begin position="1"/>
        <end position="118"/>
    </location>
</feature>
<dbReference type="PANTHER" id="PTHR43833:SF7">
    <property type="entry name" value="KTR SYSTEM POTASSIUM UPTAKE PROTEIN C"/>
    <property type="match status" value="1"/>
</dbReference>
<dbReference type="RefSeq" id="WP_043390868.1">
    <property type="nucleotide sequence ID" value="NZ_JPMI01000035.1"/>
</dbReference>
<dbReference type="SUPFAM" id="SSF116726">
    <property type="entry name" value="TrkA C-terminal domain-like"/>
    <property type="match status" value="1"/>
</dbReference>
<feature type="domain" description="RCK C-terminal" evidence="2">
    <location>
        <begin position="135"/>
        <end position="218"/>
    </location>
</feature>
<comment type="caution">
    <text evidence="3">The sequence shown here is derived from an EMBL/GenBank/DDBJ whole genome shotgun (WGS) entry which is preliminary data.</text>
</comment>
<organism evidence="3 4">
    <name type="scientific">Archangium violaceum Cb vi76</name>
    <dbReference type="NCBI Taxonomy" id="1406225"/>
    <lineage>
        <taxon>Bacteria</taxon>
        <taxon>Pseudomonadati</taxon>
        <taxon>Myxococcota</taxon>
        <taxon>Myxococcia</taxon>
        <taxon>Myxococcales</taxon>
        <taxon>Cystobacterineae</taxon>
        <taxon>Archangiaceae</taxon>
        <taxon>Archangium</taxon>
    </lineage>
</organism>
<evidence type="ECO:0000313" key="4">
    <source>
        <dbReference type="Proteomes" id="UP000028547"/>
    </source>
</evidence>
<reference evidence="3 4" key="1">
    <citation type="submission" date="2014-07" db="EMBL/GenBank/DDBJ databases">
        <title>Draft Genome Sequence of Gephyronic Acid Producer, Cystobacter violaceus Strain Cb vi76.</title>
        <authorList>
            <person name="Stevens D.C."/>
            <person name="Young J."/>
            <person name="Carmichael R."/>
            <person name="Tan J."/>
            <person name="Taylor R.E."/>
        </authorList>
    </citation>
    <scope>NUCLEOTIDE SEQUENCE [LARGE SCALE GENOMIC DNA]</scope>
    <source>
        <strain evidence="3 4">Cb vi76</strain>
    </source>
</reference>
<dbReference type="Proteomes" id="UP000028547">
    <property type="component" value="Unassembled WGS sequence"/>
</dbReference>
<proteinExistence type="predicted"/>
<dbReference type="InterPro" id="IPR036291">
    <property type="entry name" value="NAD(P)-bd_dom_sf"/>
</dbReference>
<evidence type="ECO:0000313" key="3">
    <source>
        <dbReference type="EMBL" id="KFA93876.1"/>
    </source>
</evidence>
<dbReference type="EMBL" id="JPMI01000035">
    <property type="protein sequence ID" value="KFA93876.1"/>
    <property type="molecule type" value="Genomic_DNA"/>
</dbReference>
<dbReference type="Pfam" id="PF02080">
    <property type="entry name" value="TrkA_C"/>
    <property type="match status" value="1"/>
</dbReference>
<dbReference type="InterPro" id="IPR050721">
    <property type="entry name" value="Trk_Ktr_HKT_K-transport"/>
</dbReference>
<dbReference type="InterPro" id="IPR003148">
    <property type="entry name" value="RCK_N"/>
</dbReference>
<dbReference type="InterPro" id="IPR006037">
    <property type="entry name" value="RCK_C"/>
</dbReference>
<dbReference type="SUPFAM" id="SSF51735">
    <property type="entry name" value="NAD(P)-binding Rossmann-fold domains"/>
    <property type="match status" value="1"/>
</dbReference>
<dbReference type="GO" id="GO:0006813">
    <property type="term" value="P:potassium ion transport"/>
    <property type="evidence" value="ECO:0007669"/>
    <property type="project" value="InterPro"/>
</dbReference>
<dbReference type="PROSITE" id="PS51202">
    <property type="entry name" value="RCK_C"/>
    <property type="match status" value="1"/>
</dbReference>
<gene>
    <name evidence="3" type="ORF">Q664_06295</name>
</gene>
<dbReference type="InterPro" id="IPR036721">
    <property type="entry name" value="RCK_C_sf"/>
</dbReference>
<evidence type="ECO:0000259" key="1">
    <source>
        <dbReference type="PROSITE" id="PS51201"/>
    </source>
</evidence>
<evidence type="ECO:0000259" key="2">
    <source>
        <dbReference type="PROSITE" id="PS51202"/>
    </source>
</evidence>
<dbReference type="Gene3D" id="3.40.50.720">
    <property type="entry name" value="NAD(P)-binding Rossmann-like Domain"/>
    <property type="match status" value="1"/>
</dbReference>
<dbReference type="PANTHER" id="PTHR43833">
    <property type="entry name" value="POTASSIUM CHANNEL PROTEIN 2-RELATED-RELATED"/>
    <property type="match status" value="1"/>
</dbReference>
<dbReference type="AlphaFoldDB" id="A0A084SZJ1"/>
<dbReference type="PROSITE" id="PS51201">
    <property type="entry name" value="RCK_N"/>
    <property type="match status" value="1"/>
</dbReference>
<accession>A0A084SZJ1</accession>
<dbReference type="Gene3D" id="3.30.70.1450">
    <property type="entry name" value="Regulator of K+ conductance, C-terminal domain"/>
    <property type="match status" value="1"/>
</dbReference>